<evidence type="ECO:0000313" key="7">
    <source>
        <dbReference type="EMBL" id="RFZ76239.1"/>
    </source>
</evidence>
<dbReference type="EMBL" id="QOHO01000098">
    <property type="protein sequence ID" value="RFZ76239.1"/>
    <property type="molecule type" value="Genomic_DNA"/>
</dbReference>
<dbReference type="InterPro" id="IPR023827">
    <property type="entry name" value="Peptidase_S8_Asp-AS"/>
</dbReference>
<keyword evidence="4" id="KW-0720">Serine protease</keyword>
<dbReference type="RefSeq" id="WP_117419619.1">
    <property type="nucleotide sequence ID" value="NZ_QOHO01000098.1"/>
</dbReference>
<evidence type="ECO:0000256" key="1">
    <source>
        <dbReference type="ARBA" id="ARBA00011073"/>
    </source>
</evidence>
<organism evidence="7 8">
    <name type="scientific">Lacrimispora amygdalina</name>
    <dbReference type="NCBI Taxonomy" id="253257"/>
    <lineage>
        <taxon>Bacteria</taxon>
        <taxon>Bacillati</taxon>
        <taxon>Bacillota</taxon>
        <taxon>Clostridia</taxon>
        <taxon>Lachnospirales</taxon>
        <taxon>Lachnospiraceae</taxon>
        <taxon>Lacrimispora</taxon>
    </lineage>
</organism>
<dbReference type="GO" id="GO:0004252">
    <property type="term" value="F:serine-type endopeptidase activity"/>
    <property type="evidence" value="ECO:0007669"/>
    <property type="project" value="InterPro"/>
</dbReference>
<evidence type="ECO:0000256" key="5">
    <source>
        <dbReference type="PROSITE-ProRule" id="PRU01240"/>
    </source>
</evidence>
<sequence length="556" mass="61970">MDKILDNRYYDLIVSNALVTSYNTGDNITTMNDLFSLLHIPKDRMDPCDLGVNPYHSFPKLYTLESVVNTENSGEEQEEINPAAGLFGRGVIVGIVDTGIDYRHPSFMNNDKTTRILSIWDQTIEGTPPRGFAFGSEYTKELINFALLSEYPYTIVPSKDTYRHGTAIASIIAGRSNEKEGFSGVVPQADIVVVKLKEAKENLKRLFCVGTDSLCYQESDIIMGVRYLINVANRLNRPLVICLALGTSQGGHEGRGVLSTYLESLVQLPKISIITSAGNEGNSRRHYFGEIAKEPYVQSVQLNSGGIDSEYFMEIWPYIPSGLSVQLTAPTFETSEVINPWKGDCRKLSFQSIKTNIWVNNILFEEGTGNQFILLRFRNMFSGIWYISLFSEDLTPFSFHCWLPSGILISNETYFINSDPNTTITMQGDTASVLTVTAYNQTDGTILAESSKGYTRLEQIKPDLAAPGYRLPCAIPDFQYGTATGTGVAAAYAAGIAAMIIEWAYFKGNYTTVTGNQISRLMMRTADRDPGYIYPNRIWGYGKLNAENIFKEILIF</sequence>
<keyword evidence="2" id="KW-0645">Protease</keyword>
<evidence type="ECO:0000259" key="6">
    <source>
        <dbReference type="Pfam" id="PF00082"/>
    </source>
</evidence>
<comment type="caution">
    <text evidence="7">The sequence shown here is derived from an EMBL/GenBank/DDBJ whole genome shotgun (WGS) entry which is preliminary data.</text>
</comment>
<dbReference type="OrthoDB" id="2744137at2"/>
<dbReference type="InterPro" id="IPR017310">
    <property type="entry name" value="Pept_S8A_subtilisin_clostridia"/>
</dbReference>
<dbReference type="AlphaFoldDB" id="A0A3E2N5G0"/>
<evidence type="ECO:0000256" key="4">
    <source>
        <dbReference type="ARBA" id="ARBA00022825"/>
    </source>
</evidence>
<dbReference type="InterPro" id="IPR036852">
    <property type="entry name" value="Peptidase_S8/S53_dom_sf"/>
</dbReference>
<dbReference type="CDD" id="cd07478">
    <property type="entry name" value="Peptidases_S8_CspA-like"/>
    <property type="match status" value="1"/>
</dbReference>
<dbReference type="Pfam" id="PF00082">
    <property type="entry name" value="Peptidase_S8"/>
    <property type="match status" value="2"/>
</dbReference>
<dbReference type="PANTHER" id="PTHR43806">
    <property type="entry name" value="PEPTIDASE S8"/>
    <property type="match status" value="1"/>
</dbReference>
<keyword evidence="3" id="KW-0378">Hydrolase</keyword>
<dbReference type="PANTHER" id="PTHR43806:SF11">
    <property type="entry name" value="CEREVISIN-RELATED"/>
    <property type="match status" value="1"/>
</dbReference>
<dbReference type="InterPro" id="IPR022398">
    <property type="entry name" value="Peptidase_S8_His-AS"/>
</dbReference>
<dbReference type="PROSITE" id="PS51892">
    <property type="entry name" value="SUBTILASE"/>
    <property type="match status" value="1"/>
</dbReference>
<comment type="similarity">
    <text evidence="1 5">Belongs to the peptidase S8 family.</text>
</comment>
<name>A0A3E2N5G0_9FIRM</name>
<dbReference type="InterPro" id="IPR000209">
    <property type="entry name" value="Peptidase_S8/S53_dom"/>
</dbReference>
<accession>A0A3E2N5G0</accession>
<feature type="domain" description="Peptidase S8/S53" evidence="6">
    <location>
        <begin position="88"/>
        <end position="281"/>
    </location>
</feature>
<dbReference type="PROSITE" id="PS00136">
    <property type="entry name" value="SUBTILASE_ASP"/>
    <property type="match status" value="1"/>
</dbReference>
<feature type="domain" description="Peptidase S8/S53" evidence="6">
    <location>
        <begin position="418"/>
        <end position="542"/>
    </location>
</feature>
<comment type="caution">
    <text evidence="5">Lacks conserved residue(s) required for the propagation of feature annotation.</text>
</comment>
<protein>
    <submittedName>
        <fullName evidence="7">Peptidase S8</fullName>
    </submittedName>
</protein>
<dbReference type="Proteomes" id="UP000260680">
    <property type="component" value="Unassembled WGS sequence"/>
</dbReference>
<dbReference type="Gene3D" id="2.60.120.1290">
    <property type="match status" value="1"/>
</dbReference>
<reference evidence="7 8" key="1">
    <citation type="submission" date="2018-07" db="EMBL/GenBank/DDBJ databases">
        <title>New species, Clostridium PI-S10-A1B.</title>
        <authorList>
            <person name="Krishna G."/>
            <person name="Summeta K."/>
            <person name="Shikha S."/>
            <person name="Prabhu P.B."/>
            <person name="Suresh K."/>
        </authorList>
    </citation>
    <scope>NUCLEOTIDE SEQUENCE [LARGE SCALE GENOMIC DNA]</scope>
    <source>
        <strain evidence="7 8">PI-S10-A1B</strain>
    </source>
</reference>
<evidence type="ECO:0000256" key="2">
    <source>
        <dbReference type="ARBA" id="ARBA00022670"/>
    </source>
</evidence>
<proteinExistence type="inferred from homology"/>
<evidence type="ECO:0000313" key="8">
    <source>
        <dbReference type="Proteomes" id="UP000260680"/>
    </source>
</evidence>
<dbReference type="InterPro" id="IPR050131">
    <property type="entry name" value="Peptidase_S8_subtilisin-like"/>
</dbReference>
<dbReference type="PROSITE" id="PS00137">
    <property type="entry name" value="SUBTILASE_HIS"/>
    <property type="match status" value="1"/>
</dbReference>
<dbReference type="GO" id="GO:0006508">
    <property type="term" value="P:proteolysis"/>
    <property type="evidence" value="ECO:0007669"/>
    <property type="project" value="UniProtKB-KW"/>
</dbReference>
<dbReference type="PRINTS" id="PR00723">
    <property type="entry name" value="SUBTILISIN"/>
</dbReference>
<dbReference type="SUPFAM" id="SSF52743">
    <property type="entry name" value="Subtilisin-like"/>
    <property type="match status" value="1"/>
</dbReference>
<dbReference type="InterPro" id="IPR015500">
    <property type="entry name" value="Peptidase_S8_subtilisin-rel"/>
</dbReference>
<dbReference type="InterPro" id="IPR034045">
    <property type="entry name" value="Pep_S8_CspA-like"/>
</dbReference>
<evidence type="ECO:0000256" key="3">
    <source>
        <dbReference type="ARBA" id="ARBA00022801"/>
    </source>
</evidence>
<dbReference type="PIRSF" id="PIRSF037894">
    <property type="entry name" value="Subtilisin_rel_CspABC"/>
    <property type="match status" value="1"/>
</dbReference>
<dbReference type="Gene3D" id="3.40.50.200">
    <property type="entry name" value="Peptidase S8/S53 domain"/>
    <property type="match status" value="1"/>
</dbReference>
<gene>
    <name evidence="7" type="ORF">DS742_24815</name>
</gene>